<proteinExistence type="predicted"/>
<dbReference type="Proteomes" id="UP000642014">
    <property type="component" value="Unassembled WGS sequence"/>
</dbReference>
<evidence type="ECO:0000256" key="1">
    <source>
        <dbReference type="SAM" id="Phobius"/>
    </source>
</evidence>
<keyword evidence="1" id="KW-0472">Membrane</keyword>
<protein>
    <submittedName>
        <fullName evidence="2">Uncharacterized protein</fullName>
    </submittedName>
</protein>
<organism evidence="2 3">
    <name type="scientific">Streptomyces cinereoruber</name>
    <dbReference type="NCBI Taxonomy" id="67260"/>
    <lineage>
        <taxon>Bacteria</taxon>
        <taxon>Bacillati</taxon>
        <taxon>Actinomycetota</taxon>
        <taxon>Actinomycetes</taxon>
        <taxon>Kitasatosporales</taxon>
        <taxon>Streptomycetaceae</taxon>
        <taxon>Streptomyces</taxon>
    </lineage>
</organism>
<feature type="transmembrane region" description="Helical" evidence="1">
    <location>
        <begin position="15"/>
        <end position="36"/>
    </location>
</feature>
<keyword evidence="1" id="KW-1133">Transmembrane helix</keyword>
<dbReference type="RefSeq" id="WP_159057899.1">
    <property type="nucleotide sequence ID" value="NZ_JACIFQ010000005.1"/>
</dbReference>
<accession>A0AAV4KIT7</accession>
<evidence type="ECO:0000313" key="3">
    <source>
        <dbReference type="Proteomes" id="UP000642014"/>
    </source>
</evidence>
<name>A0AAV4KIT7_9ACTN</name>
<reference evidence="2 3" key="1">
    <citation type="journal article" date="2014" name="Int. J. Syst. Evol. Microbiol.">
        <title>Complete genome sequence of Corynebacterium casei LMG S-19264T (=DSM 44701T), isolated from a smear-ripened cheese.</title>
        <authorList>
            <consortium name="US DOE Joint Genome Institute (JGI-PGF)"/>
            <person name="Walter F."/>
            <person name="Albersmeier A."/>
            <person name="Kalinowski J."/>
            <person name="Ruckert C."/>
        </authorList>
    </citation>
    <scope>NUCLEOTIDE SEQUENCE [LARGE SCALE GENOMIC DNA]</scope>
    <source>
        <strain evidence="2 3">JCM 4205</strain>
    </source>
</reference>
<gene>
    <name evidence="2" type="ORF">GCM10010497_22370</name>
</gene>
<dbReference type="EMBL" id="BMSJ01000003">
    <property type="protein sequence ID" value="GGR19754.1"/>
    <property type="molecule type" value="Genomic_DNA"/>
</dbReference>
<evidence type="ECO:0000313" key="2">
    <source>
        <dbReference type="EMBL" id="GGR19754.1"/>
    </source>
</evidence>
<keyword evidence="1" id="KW-0812">Transmembrane</keyword>
<dbReference type="AlphaFoldDB" id="A0AAV4KIT7"/>
<comment type="caution">
    <text evidence="2">The sequence shown here is derived from an EMBL/GenBank/DDBJ whole genome shotgun (WGS) entry which is preliminary data.</text>
</comment>
<sequence length="50" mass="5810">MVLTFVEWRAEQATWRTAVVSGFLMACVVAGTWWFAEMTQGLSSRTRRKR</sequence>